<evidence type="ECO:0000313" key="10">
    <source>
        <dbReference type="EMBL" id="EDH6341813.1"/>
    </source>
</evidence>
<dbReference type="EMBL" id="AAGQWK010000019">
    <property type="protein sequence ID" value="EBR0143501.1"/>
    <property type="molecule type" value="Genomic_DNA"/>
</dbReference>
<dbReference type="EMBL" id="DAAFYT010000056">
    <property type="protein sequence ID" value="HAB2060626.1"/>
    <property type="molecule type" value="Genomic_DNA"/>
</dbReference>
<reference evidence="1" key="3">
    <citation type="submission" date="2018-05" db="EMBL/GenBank/DDBJ databases">
        <authorList>
            <person name="Ashton P.M."/>
            <person name="Dallman T."/>
            <person name="Nair S."/>
            <person name="De Pinna E."/>
            <person name="Peters T."/>
            <person name="Grant K."/>
        </authorList>
    </citation>
    <scope>NUCLEOTIDE SEQUENCE</scope>
    <source>
        <strain evidence="4">152447</strain>
        <strain evidence="1">208936</strain>
        <strain evidence="3">250819</strain>
        <strain evidence="10">369915</strain>
        <strain evidence="2">428140</strain>
    </source>
</reference>
<dbReference type="EMBL" id="DAAGBK010000014">
    <property type="protein sequence ID" value="HAB2371876.1"/>
    <property type="molecule type" value="Genomic_DNA"/>
</dbReference>
<protein>
    <submittedName>
        <fullName evidence="26">Uncharacterized protein</fullName>
    </submittedName>
</protein>
<dbReference type="EMBL" id="AAMIHC010000022">
    <property type="protein sequence ID" value="EDH6341813.1"/>
    <property type="molecule type" value="Genomic_DNA"/>
</dbReference>
<evidence type="ECO:0000313" key="4">
    <source>
        <dbReference type="EMBL" id="EBY0576663.1"/>
    </source>
</evidence>
<evidence type="ECO:0000313" key="26">
    <source>
        <dbReference type="EMBL" id="PVL89270.1"/>
    </source>
</evidence>
<dbReference type="EMBL" id="AAMIOU010000008">
    <property type="protein sequence ID" value="EDH7244581.1"/>
    <property type="molecule type" value="Genomic_DNA"/>
</dbReference>
<dbReference type="EMBL" id="AAHMZR010000023">
    <property type="protein sequence ID" value="EBY0576663.1"/>
    <property type="molecule type" value="Genomic_DNA"/>
</dbReference>
<dbReference type="EMBL" id="DAAQWY010000017">
    <property type="protein sequence ID" value="HAE1220556.1"/>
    <property type="molecule type" value="Genomic_DNA"/>
</dbReference>
<evidence type="ECO:0000313" key="24">
    <source>
        <dbReference type="EMBL" id="HAE6730394.1"/>
    </source>
</evidence>
<dbReference type="Proteomes" id="UP000839928">
    <property type="component" value="Unassembled WGS sequence"/>
</dbReference>
<evidence type="ECO:0000313" key="16">
    <source>
        <dbReference type="EMBL" id="HAB2371876.1"/>
    </source>
</evidence>
<evidence type="ECO:0000313" key="25">
    <source>
        <dbReference type="EMBL" id="HAF7549219.1"/>
    </source>
</evidence>
<comment type="caution">
    <text evidence="26">The sequence shown here is derived from an EMBL/GenBank/DDBJ whole genome shotgun (WGS) entry which is preliminary data.</text>
</comment>
<reference evidence="8" key="5">
    <citation type="submission" date="2018-07" db="EMBL/GenBank/DDBJ databases">
        <authorList>
            <consortium name="GenomeTrakr network: Whole genome sequencing for foodborne pathogen traceback"/>
        </authorList>
    </citation>
    <scope>NUCLEOTIDE SEQUENCE</scope>
    <source>
        <strain evidence="8">ADRDL-16-8871</strain>
        <strain evidence="5">FSIS21923161</strain>
    </source>
</reference>
<evidence type="ECO:0000313" key="5">
    <source>
        <dbReference type="EMBL" id="ECA7463480.1"/>
    </source>
</evidence>
<dbReference type="EMBL" id="DAAFWP010000016">
    <property type="protein sequence ID" value="HAB1804640.1"/>
    <property type="molecule type" value="Genomic_DNA"/>
</dbReference>
<dbReference type="EMBL" id="DAAHHO010000015">
    <property type="protein sequence ID" value="HAB6238630.1"/>
    <property type="molecule type" value="Genomic_DNA"/>
</dbReference>
<evidence type="ECO:0000313" key="18">
    <source>
        <dbReference type="EMBL" id="HAB5023236.1"/>
    </source>
</evidence>
<dbReference type="EMBL" id="DAAWDN010000153">
    <property type="protein sequence ID" value="HAF7549219.1"/>
    <property type="molecule type" value="Genomic_DNA"/>
</dbReference>
<evidence type="ECO:0000313" key="7">
    <source>
        <dbReference type="EMBL" id="ECU7934319.1"/>
    </source>
</evidence>
<dbReference type="EMBL" id="QDOG01000015">
    <property type="protein sequence ID" value="PVL89270.1"/>
    <property type="molecule type" value="Genomic_DNA"/>
</dbReference>
<evidence type="ECO:0000313" key="8">
    <source>
        <dbReference type="EMBL" id="EDC9468110.1"/>
    </source>
</evidence>
<dbReference type="Proteomes" id="UP000245147">
    <property type="component" value="Unassembled WGS sequence"/>
</dbReference>
<dbReference type="EMBL" id="AALSOQ010000017">
    <property type="protein sequence ID" value="EDC9468110.1"/>
    <property type="molecule type" value="Genomic_DNA"/>
</dbReference>
<dbReference type="RefSeq" id="WP_001107525.1">
    <property type="nucleotide sequence ID" value="NZ_JADDHT010000017.1"/>
</dbReference>
<dbReference type="EMBL" id="AAKRAK010000018">
    <property type="protein sequence ID" value="ECU7934319.1"/>
    <property type="molecule type" value="Genomic_DNA"/>
</dbReference>
<evidence type="ECO:0000313" key="20">
    <source>
        <dbReference type="EMBL" id="HAB5941823.1"/>
    </source>
</evidence>
<proteinExistence type="predicted"/>
<evidence type="ECO:0000313" key="17">
    <source>
        <dbReference type="EMBL" id="HAB2426443.1"/>
    </source>
</evidence>
<dbReference type="EMBL" id="DAAGXT010000017">
    <property type="protein sequence ID" value="HAB5023236.1"/>
    <property type="molecule type" value="Genomic_DNA"/>
</dbReference>
<accession>A0A2T9HXG4</accession>
<evidence type="ECO:0000313" key="14">
    <source>
        <dbReference type="EMBL" id="HAB1884728.1"/>
    </source>
</evidence>
<dbReference type="EMBL" id="AAHDEP010000030">
    <property type="protein sequence ID" value="EBU7986393.1"/>
    <property type="molecule type" value="Genomic_DNA"/>
</dbReference>
<evidence type="ECO:0000313" key="6">
    <source>
        <dbReference type="EMBL" id="ECT6084931.1"/>
    </source>
</evidence>
<reference evidence="12" key="7">
    <citation type="submission" date="2019-10" db="EMBL/GenBank/DDBJ databases">
        <authorList>
            <consortium name="NCBI Pathogen Detection Project"/>
        </authorList>
    </citation>
    <scope>NUCLEOTIDE SEQUENCE</scope>
    <source>
        <strain evidence="25">10-0327</strain>
        <strain evidence="24">13-0431</strain>
        <strain evidence="12">Salmonella enterica</strain>
    </source>
</reference>
<dbReference type="AlphaFoldDB" id="A0A2T9HXG4"/>
<reference evidence="6" key="4">
    <citation type="submission" date="2018-07" db="EMBL/GenBank/DDBJ databases">
        <authorList>
            <consortium name="NARMS: The National Antimicrobial Resistance Monitoring System"/>
        </authorList>
    </citation>
    <scope>NUCLEOTIDE SEQUENCE</scope>
    <source>
        <strain evidence="6">CVM N57313F</strain>
        <strain evidence="7">FSIS1607168</strain>
    </source>
</reference>
<evidence type="ECO:0000313" key="11">
    <source>
        <dbReference type="EMBL" id="EDH7244581.1"/>
    </source>
</evidence>
<evidence type="ECO:0000313" key="15">
    <source>
        <dbReference type="EMBL" id="HAB2060626.1"/>
    </source>
</evidence>
<dbReference type="EMBL" id="DAAGBW010000014">
    <property type="protein sequence ID" value="HAB2426443.1"/>
    <property type="molecule type" value="Genomic_DNA"/>
</dbReference>
<gene>
    <name evidence="6" type="ORF">A3Z75_15690</name>
    <name evidence="9" type="ORF">B7643_16930</name>
    <name evidence="7" type="ORF">BEI99_21295</name>
    <name evidence="8" type="ORF">BH418_15550</name>
    <name evidence="26" type="ORF">C4792_21170</name>
    <name evidence="10" type="ORF">CB381_18115</name>
    <name evidence="11" type="ORF">CBN47_06020</name>
    <name evidence="1" type="ORF">DKS77_14070</name>
    <name evidence="3" type="ORF">DLB38_16810</name>
    <name evidence="2" type="ORF">DNV88_18290</name>
    <name evidence="4" type="ORF">DUR08_17120</name>
    <name evidence="5" type="ORF">EPK73_14460</name>
    <name evidence="22" type="ORF">G2913_20830</name>
    <name evidence="23" type="ORF">G3A30_22240</name>
    <name evidence="24" type="ORF">G4K93_004281</name>
    <name evidence="25" type="ORF">G9257_004732</name>
    <name evidence="18" type="ORF">GB020_20620</name>
    <name evidence="17" type="ORF">GB182_20890</name>
    <name evidence="20" type="ORF">GB352_20585</name>
    <name evidence="16" type="ORF">GB356_20885</name>
    <name evidence="21" type="ORF">GB394_20925</name>
    <name evidence="15" type="ORF">GB613_18525</name>
    <name evidence="19" type="ORF">GBS17_20890</name>
    <name evidence="12" type="ORF">GBX08_20920</name>
    <name evidence="13" type="ORF">GBY12_20600</name>
    <name evidence="14" type="ORF">GBY78_20925</name>
</gene>
<evidence type="ECO:0000313" key="13">
    <source>
        <dbReference type="EMBL" id="HAB1804640.1"/>
    </source>
</evidence>
<dbReference type="EMBL" id="AAGQKS010000020">
    <property type="protein sequence ID" value="EBQ8901896.1"/>
    <property type="molecule type" value="Genomic_DNA"/>
</dbReference>
<reference evidence="12" key="1">
    <citation type="journal article" date="2018" name="Genome Biol.">
        <title>SKESA: strategic k-mer extension for scrupulous assemblies.</title>
        <authorList>
            <person name="Souvorov A."/>
            <person name="Agarwala R."/>
            <person name="Lipman D.J."/>
        </authorList>
    </citation>
    <scope>NUCLEOTIDE SEQUENCE</scope>
    <source>
        <strain evidence="25">10-0327</strain>
        <strain evidence="24">13-0431</strain>
        <strain evidence="12">Salmonella enterica</strain>
    </source>
</reference>
<evidence type="ECO:0000313" key="12">
    <source>
        <dbReference type="EMBL" id="HAB1572423.1"/>
    </source>
</evidence>
<dbReference type="EMBL" id="DAARAE010000228">
    <property type="protein sequence ID" value="HAE1459089.1"/>
    <property type="molecule type" value="Genomic_DNA"/>
</dbReference>
<dbReference type="EMBL" id="DAASRO010000016">
    <property type="protein sequence ID" value="HAE6730394.1"/>
    <property type="molecule type" value="Genomic_DNA"/>
</dbReference>
<evidence type="ECO:0000313" key="22">
    <source>
        <dbReference type="EMBL" id="HAE1220556.1"/>
    </source>
</evidence>
<organism evidence="26 27">
    <name type="scientific">Salmonella enterica subsp. enterica serovar Agona</name>
    <dbReference type="NCBI Taxonomy" id="58095"/>
    <lineage>
        <taxon>Bacteria</taxon>
        <taxon>Pseudomonadati</taxon>
        <taxon>Pseudomonadota</taxon>
        <taxon>Gammaproteobacteria</taxon>
        <taxon>Enterobacterales</taxon>
        <taxon>Enterobacteriaceae</taxon>
        <taxon>Salmonella</taxon>
    </lineage>
</organism>
<dbReference type="EMBL" id="AAHVIS010000020">
    <property type="protein sequence ID" value="ECA7463480.1"/>
    <property type="molecule type" value="Genomic_DNA"/>
</dbReference>
<dbReference type="EMBL" id="AAMEQR010000012">
    <property type="protein sequence ID" value="EDG5798366.1"/>
    <property type="molecule type" value="Genomic_DNA"/>
</dbReference>
<sequence>MAKNNLIRVKNTQAVQKYLNKEGKNFNNDFRNEMIVKMRDISKELQTGINNAAAGGVVPFTGNAMLYFFNKRVTGVTCTIQVKDIQAQYLYGSLVKQESLDKFIPTSKTKLTKQGNITGLKSNLKSGKYKVVESKGVKRIVDTRKKKDRVIATKDTKTRKIIFDFYKEADSRILKVINNMRGEYSIRKK</sequence>
<evidence type="ECO:0000313" key="1">
    <source>
        <dbReference type="EMBL" id="EBQ8901896.1"/>
    </source>
</evidence>
<reference evidence="9" key="6">
    <citation type="submission" date="2018-07" db="EMBL/GenBank/DDBJ databases">
        <authorList>
            <consortium name="PulseNet: The National Subtyping Network for Foodborne Disease Surveillance"/>
            <person name="Tarr C.L."/>
            <person name="Trees E."/>
            <person name="Katz L.S."/>
            <person name="Carleton-Romer H.A."/>
            <person name="Stroika S."/>
            <person name="Kucerova Z."/>
            <person name="Roache K.F."/>
            <person name="Sabol A.L."/>
            <person name="Besser J."/>
            <person name="Gerner-Smidt P."/>
        </authorList>
    </citation>
    <scope>NUCLEOTIDE SEQUENCE</scope>
    <source>
        <strain evidence="9">PNUSAS011364</strain>
        <strain evidence="11">PNUSAS013764</strain>
    </source>
</reference>
<dbReference type="EMBL" id="DAAFUE010000014">
    <property type="protein sequence ID" value="HAB1572423.1"/>
    <property type="molecule type" value="Genomic_DNA"/>
</dbReference>
<evidence type="ECO:0000313" key="23">
    <source>
        <dbReference type="EMBL" id="HAE1459089.1"/>
    </source>
</evidence>
<dbReference type="EMBL" id="AAKNHU010000019">
    <property type="protein sequence ID" value="ECT6084931.1"/>
    <property type="molecule type" value="Genomic_DNA"/>
</dbReference>
<dbReference type="EMBL" id="DAAHFX010000017">
    <property type="protein sequence ID" value="HAB5941823.1"/>
    <property type="molecule type" value="Genomic_DNA"/>
</dbReference>
<evidence type="ECO:0000313" key="19">
    <source>
        <dbReference type="EMBL" id="HAB5771386.1"/>
    </source>
</evidence>
<name>A0A2T9HXG4_SALET</name>
<dbReference type="EMBL" id="DAAFXG010000016">
    <property type="protein sequence ID" value="HAB1884728.1"/>
    <property type="molecule type" value="Genomic_DNA"/>
</dbReference>
<dbReference type="EMBL" id="DAAHEN010000017">
    <property type="protein sequence ID" value="HAB5771386.1"/>
    <property type="molecule type" value="Genomic_DNA"/>
</dbReference>
<evidence type="ECO:0000313" key="2">
    <source>
        <dbReference type="EMBL" id="EBR0143501.1"/>
    </source>
</evidence>
<evidence type="ECO:0000313" key="9">
    <source>
        <dbReference type="EMBL" id="EDG5798366.1"/>
    </source>
</evidence>
<evidence type="ECO:0000313" key="21">
    <source>
        <dbReference type="EMBL" id="HAB6238630.1"/>
    </source>
</evidence>
<evidence type="ECO:0000313" key="27">
    <source>
        <dbReference type="Proteomes" id="UP000245147"/>
    </source>
</evidence>
<evidence type="ECO:0000313" key="3">
    <source>
        <dbReference type="EMBL" id="EBU7986393.1"/>
    </source>
</evidence>
<reference evidence="26 27" key="2">
    <citation type="submission" date="2018-04" db="EMBL/GenBank/DDBJ databases">
        <title>Serotype diversity and antimicrobial resistance among Salmonella enterica isolated from patients at an equine referral hospital.</title>
        <authorList>
            <person name="Leon I.M."/>
            <person name="Lawhon S.D."/>
            <person name="Norman K.N."/>
            <person name="Threadgill D.S."/>
            <person name="Ohta N."/>
            <person name="Vinasco J."/>
            <person name="Scott H.M."/>
        </authorList>
    </citation>
    <scope>NUCLEOTIDE SEQUENCE [LARGE SCALE GENOMIC DNA]</scope>
    <source>
        <strain evidence="26 27">167</strain>
    </source>
</reference>